<evidence type="ECO:0000313" key="2">
    <source>
        <dbReference type="Proteomes" id="UP001418222"/>
    </source>
</evidence>
<proteinExistence type="predicted"/>
<dbReference type="EMBL" id="JBBWWQ010000016">
    <property type="protein sequence ID" value="KAK8925724.1"/>
    <property type="molecule type" value="Genomic_DNA"/>
</dbReference>
<evidence type="ECO:0000313" key="1">
    <source>
        <dbReference type="EMBL" id="KAK8925724.1"/>
    </source>
</evidence>
<sequence>MENSKNMFLIVAEKLRLRKWKLSMWATGLIAEKRCLLKLNLSFVLNLILLKISVMRENYAIHETVRLGSTLIGLNLPFQLSHEMLDFLFPPMDLIHIIKDLDLTRVG</sequence>
<protein>
    <submittedName>
        <fullName evidence="1">Uncharacterized protein</fullName>
    </submittedName>
</protein>
<organism evidence="1 2">
    <name type="scientific">Platanthera zijinensis</name>
    <dbReference type="NCBI Taxonomy" id="2320716"/>
    <lineage>
        <taxon>Eukaryota</taxon>
        <taxon>Viridiplantae</taxon>
        <taxon>Streptophyta</taxon>
        <taxon>Embryophyta</taxon>
        <taxon>Tracheophyta</taxon>
        <taxon>Spermatophyta</taxon>
        <taxon>Magnoliopsida</taxon>
        <taxon>Liliopsida</taxon>
        <taxon>Asparagales</taxon>
        <taxon>Orchidaceae</taxon>
        <taxon>Orchidoideae</taxon>
        <taxon>Orchideae</taxon>
        <taxon>Orchidinae</taxon>
        <taxon>Platanthera</taxon>
    </lineage>
</organism>
<dbReference type="AlphaFoldDB" id="A0AAP0FYD0"/>
<gene>
    <name evidence="1" type="ORF">KSP39_PZI018779</name>
</gene>
<reference evidence="1 2" key="1">
    <citation type="journal article" date="2022" name="Nat. Plants">
        <title>Genomes of leafy and leafless Platanthera orchids illuminate the evolution of mycoheterotrophy.</title>
        <authorList>
            <person name="Li M.H."/>
            <person name="Liu K.W."/>
            <person name="Li Z."/>
            <person name="Lu H.C."/>
            <person name="Ye Q.L."/>
            <person name="Zhang D."/>
            <person name="Wang J.Y."/>
            <person name="Li Y.F."/>
            <person name="Zhong Z.M."/>
            <person name="Liu X."/>
            <person name="Yu X."/>
            <person name="Liu D.K."/>
            <person name="Tu X.D."/>
            <person name="Liu B."/>
            <person name="Hao Y."/>
            <person name="Liao X.Y."/>
            <person name="Jiang Y.T."/>
            <person name="Sun W.H."/>
            <person name="Chen J."/>
            <person name="Chen Y.Q."/>
            <person name="Ai Y."/>
            <person name="Zhai J.W."/>
            <person name="Wu S.S."/>
            <person name="Zhou Z."/>
            <person name="Hsiao Y.Y."/>
            <person name="Wu W.L."/>
            <person name="Chen Y.Y."/>
            <person name="Lin Y.F."/>
            <person name="Hsu J.L."/>
            <person name="Li C.Y."/>
            <person name="Wang Z.W."/>
            <person name="Zhao X."/>
            <person name="Zhong W.Y."/>
            <person name="Ma X.K."/>
            <person name="Ma L."/>
            <person name="Huang J."/>
            <person name="Chen G.Z."/>
            <person name="Huang M.Z."/>
            <person name="Huang L."/>
            <person name="Peng D.H."/>
            <person name="Luo Y.B."/>
            <person name="Zou S.Q."/>
            <person name="Chen S.P."/>
            <person name="Lan S."/>
            <person name="Tsai W.C."/>
            <person name="Van de Peer Y."/>
            <person name="Liu Z.J."/>
        </authorList>
    </citation>
    <scope>NUCLEOTIDE SEQUENCE [LARGE SCALE GENOMIC DNA]</scope>
    <source>
        <strain evidence="1">Lor287</strain>
    </source>
</reference>
<accession>A0AAP0FYD0</accession>
<dbReference type="Proteomes" id="UP001418222">
    <property type="component" value="Unassembled WGS sequence"/>
</dbReference>
<name>A0AAP0FYD0_9ASPA</name>
<comment type="caution">
    <text evidence="1">The sequence shown here is derived from an EMBL/GenBank/DDBJ whole genome shotgun (WGS) entry which is preliminary data.</text>
</comment>
<keyword evidence="2" id="KW-1185">Reference proteome</keyword>